<keyword evidence="3" id="KW-1185">Reference proteome</keyword>
<organism evidence="2 4">
    <name type="scientific">Dracunculus medinensis</name>
    <name type="common">Guinea worm</name>
    <dbReference type="NCBI Taxonomy" id="318479"/>
    <lineage>
        <taxon>Eukaryota</taxon>
        <taxon>Metazoa</taxon>
        <taxon>Ecdysozoa</taxon>
        <taxon>Nematoda</taxon>
        <taxon>Chromadorea</taxon>
        <taxon>Rhabditida</taxon>
        <taxon>Spirurina</taxon>
        <taxon>Dracunculoidea</taxon>
        <taxon>Dracunculidae</taxon>
        <taxon>Dracunculus</taxon>
    </lineage>
</organism>
<dbReference type="Proteomes" id="UP000038040">
    <property type="component" value="Unplaced"/>
</dbReference>
<evidence type="ECO:0000313" key="4">
    <source>
        <dbReference type="WBParaSite" id="DME_0001063201-mRNA-1"/>
    </source>
</evidence>
<evidence type="ECO:0000313" key="3">
    <source>
        <dbReference type="Proteomes" id="UP000274756"/>
    </source>
</evidence>
<evidence type="ECO:0000313" key="1">
    <source>
        <dbReference type="EMBL" id="VDN54080.1"/>
    </source>
</evidence>
<dbReference type="EMBL" id="UYYG01000262">
    <property type="protein sequence ID" value="VDN54080.1"/>
    <property type="molecule type" value="Genomic_DNA"/>
</dbReference>
<dbReference type="Proteomes" id="UP000274756">
    <property type="component" value="Unassembled WGS sequence"/>
</dbReference>
<accession>A0A0N4URF3</accession>
<reference evidence="1 3" key="2">
    <citation type="submission" date="2018-11" db="EMBL/GenBank/DDBJ databases">
        <authorList>
            <consortium name="Pathogen Informatics"/>
        </authorList>
    </citation>
    <scope>NUCLEOTIDE SEQUENCE [LARGE SCALE GENOMIC DNA]</scope>
</reference>
<dbReference type="STRING" id="318479.A0A0N4URF3"/>
<gene>
    <name evidence="1" type="ORF">DME_LOCUS4053</name>
</gene>
<evidence type="ECO:0000313" key="2">
    <source>
        <dbReference type="Proteomes" id="UP000038040"/>
    </source>
</evidence>
<name>A0A0N4URF3_DRAME</name>
<proteinExistence type="predicted"/>
<reference evidence="4" key="1">
    <citation type="submission" date="2017-02" db="UniProtKB">
        <authorList>
            <consortium name="WormBaseParasite"/>
        </authorList>
    </citation>
    <scope>IDENTIFICATION</scope>
</reference>
<dbReference type="WBParaSite" id="DME_0001063201-mRNA-1">
    <property type="protein sequence ID" value="DME_0001063201-mRNA-1"/>
    <property type="gene ID" value="DME_0001063201"/>
</dbReference>
<protein>
    <submittedName>
        <fullName evidence="4">MOR2-PAG1_N domain-containing protein</fullName>
    </submittedName>
</protein>
<sequence>MPILLDSLISCSWSFIESEQLSAISSRIVLSFPADIVVDADNVLISFMTLYRRICHFSVVRSNQLLSVDEEYQKQAIYIRTYLALMLKSSENNSLINKIYEDIVKTVHNIVLSRGDTTFKPSHLVHELTSFWLDISNPKLRESLICVLCNWLENNIESQLVLILMQTVIKSLSPNLIPVGLRVIEKCITCYFSRKIF</sequence>
<dbReference type="AlphaFoldDB" id="A0A0N4URF3"/>